<keyword evidence="3" id="KW-0378">Hydrolase</keyword>
<feature type="domain" description="Glycoside hydrolase family 65 C-terminal" evidence="1">
    <location>
        <begin position="467"/>
        <end position="521"/>
    </location>
</feature>
<dbReference type="SUPFAM" id="SSF48208">
    <property type="entry name" value="Six-hairpin glycosidases"/>
    <property type="match status" value="1"/>
</dbReference>
<keyword evidence="3" id="KW-0326">Glycosidase</keyword>
<dbReference type="Pfam" id="PF22422">
    <property type="entry name" value="MGH1-like_GH"/>
    <property type="match status" value="1"/>
</dbReference>
<dbReference type="EMBL" id="SNRY01002221">
    <property type="protein sequence ID" value="KAA6326135.1"/>
    <property type="molecule type" value="Genomic_DNA"/>
</dbReference>
<sequence>MLVKKIRVSSLFLIMCLFVSPMFAKEQKGKTFIKQAVADAYIDRFNQSDNELYKQAVPNSEAKVFLTNKIPLFECPDKQLEETYYFRWWTYRKHIKKTPDGFVISEFLPDVSWARKYNTISCSAAHHFYEGRWLQDDHILTDYARFWFSGGTPRSYSFWVANAIYNYHLVHPDIELLIVLYPSLKENFAQWEAEKRDSTQLFWQIDDRDGMEMSVSGSLAPGGKGYRATINSYMYGEAEALSLIAKLVGDENGHAFYRQKAKALKELINTRLWDKEAGFYKVIPKNGRGEFSPVREQHGYTPWYFHIAPDSYASAWLQLADKEGFYAPFGPTTVEQRAPGFTLSYEGHECQWNGPSWPFSTTITLVGLANLLNDHPSPPLSAKDYLDLLTLYSRSHRLQKEDGTIVPWIDENLNPYTGDWISRTRLKAWKNNTWDASKGGVERGKDYNHSTFCDLVISGLIGIRPQEGDQLTVNPLIPADTWDYFCLDNLHYKGHKLTVLYDKYGTKYKQGKGLRVFVDGQLKGKTDKIEKLNINIKGKNSPILIKKT</sequence>
<accession>A0A5J4QXX6</accession>
<evidence type="ECO:0000313" key="3">
    <source>
        <dbReference type="EMBL" id="KAA6326135.1"/>
    </source>
</evidence>
<dbReference type="EC" id="3.2.1.187" evidence="3"/>
<dbReference type="Pfam" id="PF03633">
    <property type="entry name" value="Glyco_hydro_65C"/>
    <property type="match status" value="1"/>
</dbReference>
<gene>
    <name evidence="3" type="ORF">EZS27_024725</name>
</gene>
<dbReference type="InterPro" id="IPR005194">
    <property type="entry name" value="Glyco_hydro_65_C"/>
</dbReference>
<dbReference type="GO" id="GO:0016798">
    <property type="term" value="F:hydrolase activity, acting on glycosyl bonds"/>
    <property type="evidence" value="ECO:0007669"/>
    <property type="project" value="UniProtKB-KW"/>
</dbReference>
<dbReference type="InterPro" id="IPR012341">
    <property type="entry name" value="6hp_glycosidase-like_sf"/>
</dbReference>
<dbReference type="InterPro" id="IPR008928">
    <property type="entry name" value="6-hairpin_glycosidase_sf"/>
</dbReference>
<evidence type="ECO:0000259" key="2">
    <source>
        <dbReference type="Pfam" id="PF22422"/>
    </source>
</evidence>
<feature type="domain" description="Mannosylglycerate hydrolase MGH1-like glycoside hydrolase" evidence="2">
    <location>
        <begin position="116"/>
        <end position="450"/>
    </location>
</feature>
<name>A0A5J4QXX6_9ZZZZ</name>
<dbReference type="Gene3D" id="1.50.10.10">
    <property type="match status" value="1"/>
</dbReference>
<proteinExistence type="predicted"/>
<organism evidence="3">
    <name type="scientific">termite gut metagenome</name>
    <dbReference type="NCBI Taxonomy" id="433724"/>
    <lineage>
        <taxon>unclassified sequences</taxon>
        <taxon>metagenomes</taxon>
        <taxon>organismal metagenomes</taxon>
    </lineage>
</organism>
<dbReference type="AlphaFoldDB" id="A0A5J4QXX6"/>
<dbReference type="InterPro" id="IPR054491">
    <property type="entry name" value="MGH1-like_GH"/>
</dbReference>
<protein>
    <submittedName>
        <fullName evidence="3">Beta-L-arabinobiosidase</fullName>
        <ecNumber evidence="3">3.2.1.187</ecNumber>
    </submittedName>
</protein>
<reference evidence="3" key="1">
    <citation type="submission" date="2019-03" db="EMBL/GenBank/DDBJ databases">
        <title>Single cell metagenomics reveals metabolic interactions within the superorganism composed of flagellate Streblomastix strix and complex community of Bacteroidetes bacteria on its surface.</title>
        <authorList>
            <person name="Treitli S.C."/>
            <person name="Kolisko M."/>
            <person name="Husnik F."/>
            <person name="Keeling P."/>
            <person name="Hampl V."/>
        </authorList>
    </citation>
    <scope>NUCLEOTIDE SEQUENCE</scope>
    <source>
        <strain evidence="3">STM</strain>
    </source>
</reference>
<dbReference type="GO" id="GO:0005975">
    <property type="term" value="P:carbohydrate metabolic process"/>
    <property type="evidence" value="ECO:0007669"/>
    <property type="project" value="InterPro"/>
</dbReference>
<evidence type="ECO:0000259" key="1">
    <source>
        <dbReference type="Pfam" id="PF03633"/>
    </source>
</evidence>
<comment type="caution">
    <text evidence="3">The sequence shown here is derived from an EMBL/GenBank/DDBJ whole genome shotgun (WGS) entry which is preliminary data.</text>
</comment>